<keyword evidence="6 11" id="KW-0812">Transmembrane</keyword>
<feature type="transmembrane region" description="Helical" evidence="11">
    <location>
        <begin position="241"/>
        <end position="259"/>
    </location>
</feature>
<keyword evidence="7" id="KW-0972">Capsule biogenesis/degradation</keyword>
<dbReference type="GO" id="GO:0140359">
    <property type="term" value="F:ABC-type transporter activity"/>
    <property type="evidence" value="ECO:0007669"/>
    <property type="project" value="InterPro"/>
</dbReference>
<dbReference type="GO" id="GO:0015774">
    <property type="term" value="P:polysaccharide transport"/>
    <property type="evidence" value="ECO:0007669"/>
    <property type="project" value="UniProtKB-KW"/>
</dbReference>
<gene>
    <name evidence="13" type="ORF">EDC52_103373</name>
</gene>
<keyword evidence="9" id="KW-0625">Polysaccharide transport</keyword>
<keyword evidence="5" id="KW-0762">Sugar transport</keyword>
<evidence type="ECO:0000256" key="11">
    <source>
        <dbReference type="RuleBase" id="RU361157"/>
    </source>
</evidence>
<dbReference type="InterPro" id="IPR013525">
    <property type="entry name" value="ABC2_TM"/>
</dbReference>
<evidence type="ECO:0000256" key="3">
    <source>
        <dbReference type="ARBA" id="ARBA00022448"/>
    </source>
</evidence>
<dbReference type="PROSITE" id="PS51012">
    <property type="entry name" value="ABC_TM2"/>
    <property type="match status" value="1"/>
</dbReference>
<evidence type="ECO:0000256" key="7">
    <source>
        <dbReference type="ARBA" id="ARBA00022903"/>
    </source>
</evidence>
<dbReference type="PANTHER" id="PTHR30413">
    <property type="entry name" value="INNER MEMBRANE TRANSPORT PERMEASE"/>
    <property type="match status" value="1"/>
</dbReference>
<evidence type="ECO:0000313" key="14">
    <source>
        <dbReference type="Proteomes" id="UP000295719"/>
    </source>
</evidence>
<dbReference type="PIRSF" id="PIRSF006648">
    <property type="entry name" value="DrrB"/>
    <property type="match status" value="1"/>
</dbReference>
<keyword evidence="10 11" id="KW-0472">Membrane</keyword>
<keyword evidence="4 11" id="KW-1003">Cell membrane</keyword>
<evidence type="ECO:0000313" key="13">
    <source>
        <dbReference type="EMBL" id="TCV98281.1"/>
    </source>
</evidence>
<dbReference type="InterPro" id="IPR000412">
    <property type="entry name" value="ABC_2_transport"/>
</dbReference>
<feature type="transmembrane region" description="Helical" evidence="11">
    <location>
        <begin position="185"/>
        <end position="210"/>
    </location>
</feature>
<feature type="transmembrane region" description="Helical" evidence="11">
    <location>
        <begin position="75"/>
        <end position="93"/>
    </location>
</feature>
<dbReference type="InterPro" id="IPR047817">
    <property type="entry name" value="ABC2_TM_bact-type"/>
</dbReference>
<dbReference type="EMBL" id="SMCR01000003">
    <property type="protein sequence ID" value="TCV98281.1"/>
    <property type="molecule type" value="Genomic_DNA"/>
</dbReference>
<evidence type="ECO:0000256" key="10">
    <source>
        <dbReference type="ARBA" id="ARBA00023136"/>
    </source>
</evidence>
<evidence type="ECO:0000256" key="5">
    <source>
        <dbReference type="ARBA" id="ARBA00022597"/>
    </source>
</evidence>
<comment type="similarity">
    <text evidence="2 11">Belongs to the ABC-2 integral membrane protein family.</text>
</comment>
<feature type="domain" description="ABC transmembrane type-2" evidence="12">
    <location>
        <begin position="36"/>
        <end position="262"/>
    </location>
</feature>
<evidence type="ECO:0000256" key="9">
    <source>
        <dbReference type="ARBA" id="ARBA00023047"/>
    </source>
</evidence>
<comment type="subcellular location">
    <subcellularLocation>
        <location evidence="11">Cell inner membrane</location>
        <topology evidence="11">Multi-pass membrane protein</topology>
    </subcellularLocation>
    <subcellularLocation>
        <location evidence="1">Cell membrane</location>
        <topology evidence="1">Multi-pass membrane protein</topology>
    </subcellularLocation>
</comment>
<name>A0A4R3YZP9_9GAMM</name>
<dbReference type="PRINTS" id="PR00164">
    <property type="entry name" value="ABC2TRNSPORT"/>
</dbReference>
<reference evidence="13 14" key="1">
    <citation type="submission" date="2019-03" db="EMBL/GenBank/DDBJ databases">
        <title>Genomic Encyclopedia of Type Strains, Phase IV (KMG-IV): sequencing the most valuable type-strain genomes for metagenomic binning, comparative biology and taxonomic classification.</title>
        <authorList>
            <person name="Goeker M."/>
        </authorList>
    </citation>
    <scope>NUCLEOTIDE SEQUENCE [LARGE SCALE GENOMIC DNA]</scope>
    <source>
        <strain evidence="13 14">DSM 19580</strain>
    </source>
</reference>
<evidence type="ECO:0000256" key="6">
    <source>
        <dbReference type="ARBA" id="ARBA00022692"/>
    </source>
</evidence>
<dbReference type="GO" id="GO:0043190">
    <property type="term" value="C:ATP-binding cassette (ABC) transporter complex"/>
    <property type="evidence" value="ECO:0007669"/>
    <property type="project" value="InterPro"/>
</dbReference>
<evidence type="ECO:0000256" key="4">
    <source>
        <dbReference type="ARBA" id="ARBA00022475"/>
    </source>
</evidence>
<dbReference type="OrthoDB" id="9786910at2"/>
<keyword evidence="8 11" id="KW-1133">Transmembrane helix</keyword>
<keyword evidence="3 11" id="KW-0813">Transport</keyword>
<organism evidence="13 14">
    <name type="scientific">Biostraticola tofi</name>
    <dbReference type="NCBI Taxonomy" id="466109"/>
    <lineage>
        <taxon>Bacteria</taxon>
        <taxon>Pseudomonadati</taxon>
        <taxon>Pseudomonadota</taxon>
        <taxon>Gammaproteobacteria</taxon>
        <taxon>Enterobacterales</taxon>
        <taxon>Bruguierivoracaceae</taxon>
        <taxon>Biostraticola</taxon>
    </lineage>
</organism>
<feature type="transmembrane region" description="Helical" evidence="11">
    <location>
        <begin position="149"/>
        <end position="173"/>
    </location>
</feature>
<dbReference type="GO" id="GO:0015920">
    <property type="term" value="P:lipopolysaccharide transport"/>
    <property type="evidence" value="ECO:0007669"/>
    <property type="project" value="TreeGrafter"/>
</dbReference>
<sequence length="270" mass="30383">MIRICKSMIVSFLKNRDLIWQMTKREVTGRYKGSFLGLAWSLFNPLMMLVVYTFVFSVVFKTRWGTDPNAGKADFAIVLFTGLIVFNLFSECIGRAPSLITSNVNYVKKVVFPLEILSFVNFFAALFHASISLVVLFLAIIIFKHSVHLTVLLLPVIMLPLMLAILGASWFLASLGVFVRDVAQTIGILISILMFMSPVFYPVNVLPIAFQKIIMLNPLAYMIEEARKVVFFGVLPNWEMLIINLVVGAVICISGYAFFQNTRKGFADVL</sequence>
<comment type="caution">
    <text evidence="13">The sequence shown here is derived from an EMBL/GenBank/DDBJ whole genome shotgun (WGS) entry which is preliminary data.</text>
</comment>
<evidence type="ECO:0000256" key="2">
    <source>
        <dbReference type="ARBA" id="ARBA00007783"/>
    </source>
</evidence>
<evidence type="ECO:0000259" key="12">
    <source>
        <dbReference type="PROSITE" id="PS51012"/>
    </source>
</evidence>
<accession>A0A4R3YZP9</accession>
<protein>
    <recommendedName>
        <fullName evidence="11">Transport permease protein</fullName>
    </recommendedName>
</protein>
<evidence type="ECO:0000256" key="8">
    <source>
        <dbReference type="ARBA" id="ARBA00022989"/>
    </source>
</evidence>
<feature type="transmembrane region" description="Helical" evidence="11">
    <location>
        <begin position="114"/>
        <end position="143"/>
    </location>
</feature>
<dbReference type="Pfam" id="PF01061">
    <property type="entry name" value="ABC2_membrane"/>
    <property type="match status" value="1"/>
</dbReference>
<proteinExistence type="inferred from homology"/>
<dbReference type="Proteomes" id="UP000295719">
    <property type="component" value="Unassembled WGS sequence"/>
</dbReference>
<dbReference type="PANTHER" id="PTHR30413:SF10">
    <property type="entry name" value="CAPSULE POLYSACCHARIDE EXPORT INNER-MEMBRANE PROTEIN CTRC"/>
    <property type="match status" value="1"/>
</dbReference>
<evidence type="ECO:0000256" key="1">
    <source>
        <dbReference type="ARBA" id="ARBA00004651"/>
    </source>
</evidence>
<dbReference type="AlphaFoldDB" id="A0A4R3YZP9"/>
<keyword evidence="14" id="KW-1185">Reference proteome</keyword>
<feature type="transmembrane region" description="Helical" evidence="11">
    <location>
        <begin position="35"/>
        <end position="55"/>
    </location>
</feature>